<protein>
    <submittedName>
        <fullName evidence="2">Uncharacterized protein</fullName>
    </submittedName>
</protein>
<dbReference type="Proteomes" id="UP000178943">
    <property type="component" value="Unassembled WGS sequence"/>
</dbReference>
<evidence type="ECO:0000256" key="1">
    <source>
        <dbReference type="SAM" id="MobiDB-lite"/>
    </source>
</evidence>
<evidence type="ECO:0000313" key="2">
    <source>
        <dbReference type="EMBL" id="OGF68238.1"/>
    </source>
</evidence>
<proteinExistence type="predicted"/>
<gene>
    <name evidence="2" type="ORF">A2Y62_16070</name>
</gene>
<evidence type="ECO:0000313" key="3">
    <source>
        <dbReference type="Proteomes" id="UP000178943"/>
    </source>
</evidence>
<feature type="region of interest" description="Disordered" evidence="1">
    <location>
        <begin position="98"/>
        <end position="120"/>
    </location>
</feature>
<comment type="caution">
    <text evidence="2">The sequence shown here is derived from an EMBL/GenBank/DDBJ whole genome shotgun (WGS) entry which is preliminary data.</text>
</comment>
<accession>A0A1F5VXV5</accession>
<name>A0A1F5VXV5_9BACT</name>
<feature type="compositionally biased region" description="Basic residues" evidence="1">
    <location>
        <begin position="98"/>
        <end position="107"/>
    </location>
</feature>
<dbReference type="AlphaFoldDB" id="A0A1F5VXV5"/>
<reference evidence="2 3" key="1">
    <citation type="journal article" date="2016" name="Nat. Commun.">
        <title>Thousands of microbial genomes shed light on interconnected biogeochemical processes in an aquifer system.</title>
        <authorList>
            <person name="Anantharaman K."/>
            <person name="Brown C.T."/>
            <person name="Hug L.A."/>
            <person name="Sharon I."/>
            <person name="Castelle C.J."/>
            <person name="Probst A.J."/>
            <person name="Thomas B.C."/>
            <person name="Singh A."/>
            <person name="Wilkins M.J."/>
            <person name="Karaoz U."/>
            <person name="Brodie E.L."/>
            <person name="Williams K.H."/>
            <person name="Hubbard S.S."/>
            <person name="Banfield J.F."/>
        </authorList>
    </citation>
    <scope>NUCLEOTIDE SEQUENCE [LARGE SCALE GENOMIC DNA]</scope>
</reference>
<organism evidence="2 3">
    <name type="scientific">Candidatus Fischerbacteria bacterium RBG_13_37_8</name>
    <dbReference type="NCBI Taxonomy" id="1817863"/>
    <lineage>
        <taxon>Bacteria</taxon>
        <taxon>Candidatus Fischeribacteriota</taxon>
    </lineage>
</organism>
<sequence length="120" mass="13093">MVEGQIFHSRLSISTLISSSEAAPSNINGPAKRTNNPGLLANPAKIFLILVLEAGAGSNAERKEYEITLATMITIERIIVARRSENNLPGLKLRSRRFSPQRNRRSSHAITIDSGAITAR</sequence>
<dbReference type="EMBL" id="MFGW01000008">
    <property type="protein sequence ID" value="OGF68238.1"/>
    <property type="molecule type" value="Genomic_DNA"/>
</dbReference>